<dbReference type="InterPro" id="IPR055181">
    <property type="entry name" value="FGAR-AT_PurM_N-like"/>
</dbReference>
<dbReference type="Pfam" id="PF13507">
    <property type="entry name" value="GATase_5"/>
    <property type="match status" value="1"/>
</dbReference>
<evidence type="ECO:0000256" key="5">
    <source>
        <dbReference type="ARBA" id="ARBA00022490"/>
    </source>
</evidence>
<reference evidence="22" key="2">
    <citation type="journal article" date="2022" name="Res Sq">
        <title>Comparative Genomics Reveals Insights into the Divergent Evolution of Astigmatic Mites and Household Pest Adaptations.</title>
        <authorList>
            <person name="Xiong Q."/>
            <person name="Wan A.T.-Y."/>
            <person name="Liu X.-Y."/>
            <person name="Fung C.S.-H."/>
            <person name="Xiao X."/>
            <person name="Malainual N."/>
            <person name="Hou J."/>
            <person name="Wang L."/>
            <person name="Wang M."/>
            <person name="Yang K."/>
            <person name="Cui Y."/>
            <person name="Leung E."/>
            <person name="Nong W."/>
            <person name="Shin S.-K."/>
            <person name="Au S."/>
            <person name="Jeong K.Y."/>
            <person name="Chew F.T."/>
            <person name="Hui J."/>
            <person name="Leung T.F."/>
            <person name="Tungtrongchitr A."/>
            <person name="Zhong N."/>
            <person name="Liu Z."/>
            <person name="Tsui S."/>
        </authorList>
    </citation>
    <scope>NUCLEOTIDE SEQUENCE</scope>
    <source>
        <strain evidence="22">Derf</strain>
        <tissue evidence="22">Whole organism</tissue>
    </source>
</reference>
<dbReference type="Gene3D" id="1.10.8.750">
    <property type="entry name" value="Phosphoribosylformylglycinamidine synthase, linker domain"/>
    <property type="match status" value="1"/>
</dbReference>
<dbReference type="FunFam" id="3.30.1330.10:FF:000010">
    <property type="entry name" value="Phosphoribosylformylglycinamidine synthase"/>
    <property type="match status" value="1"/>
</dbReference>
<dbReference type="Gene3D" id="3.40.50.880">
    <property type="match status" value="1"/>
</dbReference>
<dbReference type="SUPFAM" id="SSF52317">
    <property type="entry name" value="Class I glutamine amidotransferase-like"/>
    <property type="match status" value="1"/>
</dbReference>
<comment type="caution">
    <text evidence="22">The sequence shown here is derived from an EMBL/GenBank/DDBJ whole genome shotgun (WGS) entry which is preliminary data.</text>
</comment>
<evidence type="ECO:0000259" key="18">
    <source>
        <dbReference type="Pfam" id="PF02769"/>
    </source>
</evidence>
<dbReference type="PANTHER" id="PTHR10099:SF1">
    <property type="entry name" value="PHOSPHORIBOSYLFORMYLGLYCINAMIDINE SYNTHASE"/>
    <property type="match status" value="1"/>
</dbReference>
<evidence type="ECO:0000256" key="4">
    <source>
        <dbReference type="ARBA" id="ARBA00012747"/>
    </source>
</evidence>
<name>A0A922HM31_DERFA</name>
<feature type="domain" description="Phosphoribosylformylglycinamidine synthase N-terminal" evidence="20">
    <location>
        <begin position="46"/>
        <end position="167"/>
    </location>
</feature>
<feature type="domain" description="PurM-like C-terminal" evidence="18">
    <location>
        <begin position="465"/>
        <end position="615"/>
    </location>
</feature>
<evidence type="ECO:0000256" key="7">
    <source>
        <dbReference type="ARBA" id="ARBA00022598"/>
    </source>
</evidence>
<dbReference type="SUPFAM" id="SSF56042">
    <property type="entry name" value="PurM C-terminal domain-like"/>
    <property type="match status" value="2"/>
</dbReference>
<dbReference type="InterPro" id="IPR010073">
    <property type="entry name" value="PurL_large"/>
</dbReference>
<dbReference type="GO" id="GO:0046872">
    <property type="term" value="F:metal ion binding"/>
    <property type="evidence" value="ECO:0007669"/>
    <property type="project" value="UniProtKB-KW"/>
</dbReference>
<keyword evidence="7" id="KW-0436">Ligase</keyword>
<evidence type="ECO:0000256" key="14">
    <source>
        <dbReference type="ARBA" id="ARBA00029823"/>
    </source>
</evidence>
<dbReference type="Pfam" id="PF18076">
    <property type="entry name" value="FGAR-AT_N"/>
    <property type="match status" value="1"/>
</dbReference>
<dbReference type="FunFam" id="3.30.1330.10:FF:000007">
    <property type="entry name" value="Phosphoribosylformylglycinamidine synthase, putative"/>
    <property type="match status" value="1"/>
</dbReference>
<evidence type="ECO:0000256" key="6">
    <source>
        <dbReference type="ARBA" id="ARBA00022553"/>
    </source>
</evidence>
<dbReference type="EC" id="6.3.5.3" evidence="4"/>
<keyword evidence="23" id="KW-1185">Reference proteome</keyword>
<evidence type="ECO:0000256" key="8">
    <source>
        <dbReference type="ARBA" id="ARBA00022723"/>
    </source>
</evidence>
<dbReference type="GO" id="GO:0006189">
    <property type="term" value="P:'de novo' IMP biosynthetic process"/>
    <property type="evidence" value="ECO:0007669"/>
    <property type="project" value="InterPro"/>
</dbReference>
<dbReference type="SMART" id="SM01211">
    <property type="entry name" value="GATase_5"/>
    <property type="match status" value="1"/>
</dbReference>
<dbReference type="NCBIfam" id="NF003672">
    <property type="entry name" value="PRK05297.1"/>
    <property type="match status" value="1"/>
</dbReference>
<keyword evidence="10" id="KW-0658">Purine biosynthesis</keyword>
<feature type="domain" description="FGAR-AT PurM N-terminal-like" evidence="21">
    <location>
        <begin position="679"/>
        <end position="837"/>
    </location>
</feature>
<feature type="domain" description="Phosphoribosylformylglycinamidine synthase linker" evidence="19">
    <location>
        <begin position="194"/>
        <end position="243"/>
    </location>
</feature>
<dbReference type="InterPro" id="IPR029062">
    <property type="entry name" value="Class_I_gatase-like"/>
</dbReference>
<dbReference type="FunFam" id="1.10.8.750:FF:000001">
    <property type="entry name" value="Putative phosphoribosylformylglycinamidine synthase"/>
    <property type="match status" value="1"/>
</dbReference>
<evidence type="ECO:0000256" key="9">
    <source>
        <dbReference type="ARBA" id="ARBA00022741"/>
    </source>
</evidence>
<dbReference type="HAMAP" id="MF_00419">
    <property type="entry name" value="PurL_1"/>
    <property type="match status" value="1"/>
</dbReference>
<evidence type="ECO:0000256" key="3">
    <source>
        <dbReference type="ARBA" id="ARBA00008608"/>
    </source>
</evidence>
<sequence>MAFMTNIIRFYQNPALSNDQEKNLLNKVRQQFKNGGDEIIKSVQTEFCFNIEQQAQLSSDELSKIEWILTPDFNVKLDRESSRLRSLNSSSSKNTVLIEIGPRLNFSTALSTNAVSICKNIGLDKKISRIEKSTIYLFEIERSMTKEQENQLVESLHDRMTEQRYHKPIESFKLPTNDDKWFEIDVIGRGEQALREVSEQLGLAFDDWDISYYCSLFKDKLKRNPTSVECFDLAQSNSEHSRHWFFKGRIFIDDKEVPQSLFGMVTSTQDNTNDNNVIKFSDNSSAIRGFSDLNILIPKDSTQASSMELKKDQTRHIIFTAETHNFPTGVAPFPGATTGTGGRIRDVQAAGRGAHVIAATAGYSFGNLHIPDYHLDWEDDNEIYPHNFASPLHICIEASNGASDYGNKFGEPVLAGFARSFGQRIPSNERIEYIKPIMFTGGIGTIDDGYVQKNHAEIGMDVAKIGGPVYRIGVGGGAASSTEVQGSEGSESLDFNAVQRGDAEMEQKLNRLIRACIEHQKGNVIESIHDQGAGGNGNVLKEISEPMGAKIHCNKFTLGDPTINTMELWGAEYQESNAILIRKENRAILDKISKREKCQVDYVGEITGDHHITLVENETAQKHPVHLDLELVLASMPRKNFRYQQKQIPLKPLVIQGEDKTRLMIESLHKVLRLPSVASKRYLTTKVDRCVTGLVAQQQCVGPQHTPIADYALIALNYYTYHGSVTSIGEQPIKGLISPEANGRLSVAEAVTNLMFCAITEMADIKCEGNWMWPAKLDGEGALLVQTCEAMCEFMKQINIGIDGGKDSLSMAAKVKLPNGSEIVKSPGTLVISAYAPVPDIRIKVTPEMKIDGCSLIYVKLNGNDRFRLGGSALAQVYKQIGNDCPDMEDPSHLKNGFAIVQKLIKNKICTAGHDVSDGGLIVCLLEMAFVTDCGIDVAIPSFGQDPLNVFFAEECGVIIEIRDENVQSVLNDFKSANIIAHKIGKAIRKKDVVIRFDNTVMILGHMFTLRDVWEETSFQLENHQANPECVMHEKNGLKFRKTPNWKLTFETAKINLNIDSHITSAPKVAVLREEGINGDREMIASFFMVGFDVVDITVTDLISQTVNLDHFRGLIFPGGFSYADVLGSARGWAATLKYNSNVETQLQRFKHRNDTFSLGVCNGCQLMALLGWVGSKSNGTQGTLLTHNTSGRFECRFTSVMIPEKTPAMMLNGMQGSVMGVWVAHGEGRFVFENDQIKKSVKDFVSLVYVDDDNKPTTIYPMNPNGSVDGIAGICSTDGRHLAMMPHPERATLSWQWPYIPSTMEHMKHSLASPWAKMFENAYKWSMATRI</sequence>
<dbReference type="InterPro" id="IPR010918">
    <property type="entry name" value="PurM-like_C_dom"/>
</dbReference>
<dbReference type="Proteomes" id="UP000790347">
    <property type="component" value="Unassembled WGS sequence"/>
</dbReference>
<comment type="similarity">
    <text evidence="3">In the N-terminal section; belongs to the FGAMS family.</text>
</comment>
<reference evidence="22" key="1">
    <citation type="submission" date="2013-05" db="EMBL/GenBank/DDBJ databases">
        <authorList>
            <person name="Yim A.K.Y."/>
            <person name="Chan T.F."/>
            <person name="Ji K.M."/>
            <person name="Liu X.Y."/>
            <person name="Zhou J.W."/>
            <person name="Li R.Q."/>
            <person name="Yang K.Y."/>
            <person name="Li J."/>
            <person name="Li M."/>
            <person name="Law P.T.W."/>
            <person name="Wu Y.L."/>
            <person name="Cai Z.L."/>
            <person name="Qin H."/>
            <person name="Bao Y."/>
            <person name="Leung R.K.K."/>
            <person name="Ng P.K.S."/>
            <person name="Zou J."/>
            <person name="Zhong X.J."/>
            <person name="Ran P.X."/>
            <person name="Zhong N.S."/>
            <person name="Liu Z.G."/>
            <person name="Tsui S.K.W."/>
        </authorList>
    </citation>
    <scope>NUCLEOTIDE SEQUENCE</scope>
    <source>
        <strain evidence="22">Derf</strain>
        <tissue evidence="22">Whole organism</tissue>
    </source>
</reference>
<evidence type="ECO:0000313" key="22">
    <source>
        <dbReference type="EMBL" id="KAH9497376.1"/>
    </source>
</evidence>
<dbReference type="Pfam" id="PF22689">
    <property type="entry name" value="FGAR-AT_PurM_N-like"/>
    <property type="match status" value="1"/>
</dbReference>
<evidence type="ECO:0000256" key="11">
    <source>
        <dbReference type="ARBA" id="ARBA00022840"/>
    </source>
</evidence>
<dbReference type="SUPFAM" id="SSF109736">
    <property type="entry name" value="FGAM synthase PurL, linker domain"/>
    <property type="match status" value="1"/>
</dbReference>
<dbReference type="InterPro" id="IPR036604">
    <property type="entry name" value="PurS-like_sf"/>
</dbReference>
<keyword evidence="11" id="KW-0067">ATP-binding</keyword>
<dbReference type="InterPro" id="IPR036676">
    <property type="entry name" value="PurM-like_C_sf"/>
</dbReference>
<gene>
    <name evidence="22" type="ORF">DERF_013371</name>
</gene>
<dbReference type="GO" id="GO:0004642">
    <property type="term" value="F:phosphoribosylformylglycinamidine synthase activity"/>
    <property type="evidence" value="ECO:0007669"/>
    <property type="project" value="UniProtKB-EC"/>
</dbReference>
<dbReference type="CDD" id="cd01740">
    <property type="entry name" value="GATase1_FGAR_AT"/>
    <property type="match status" value="1"/>
</dbReference>
<keyword evidence="9" id="KW-0547">Nucleotide-binding</keyword>
<dbReference type="CDD" id="cd02203">
    <property type="entry name" value="PurL_repeat1"/>
    <property type="match status" value="1"/>
</dbReference>
<evidence type="ECO:0000313" key="23">
    <source>
        <dbReference type="Proteomes" id="UP000790347"/>
    </source>
</evidence>
<dbReference type="EMBL" id="ASGP02000007">
    <property type="protein sequence ID" value="KAH9497376.1"/>
    <property type="molecule type" value="Genomic_DNA"/>
</dbReference>
<dbReference type="SUPFAM" id="SSF82697">
    <property type="entry name" value="PurS-like"/>
    <property type="match status" value="1"/>
</dbReference>
<dbReference type="CDD" id="cd02204">
    <property type="entry name" value="PurL_repeat2"/>
    <property type="match status" value="1"/>
</dbReference>
<organism evidence="22 23">
    <name type="scientific">Dermatophagoides farinae</name>
    <name type="common">American house dust mite</name>
    <dbReference type="NCBI Taxonomy" id="6954"/>
    <lineage>
        <taxon>Eukaryota</taxon>
        <taxon>Metazoa</taxon>
        <taxon>Ecdysozoa</taxon>
        <taxon>Arthropoda</taxon>
        <taxon>Chelicerata</taxon>
        <taxon>Arachnida</taxon>
        <taxon>Acari</taxon>
        <taxon>Acariformes</taxon>
        <taxon>Sarcoptiformes</taxon>
        <taxon>Astigmata</taxon>
        <taxon>Psoroptidia</taxon>
        <taxon>Analgoidea</taxon>
        <taxon>Pyroglyphidae</taxon>
        <taxon>Dermatophagoidinae</taxon>
        <taxon>Dermatophagoides</taxon>
    </lineage>
</organism>
<evidence type="ECO:0000256" key="12">
    <source>
        <dbReference type="ARBA" id="ARBA00022842"/>
    </source>
</evidence>
<evidence type="ECO:0000259" key="21">
    <source>
        <dbReference type="Pfam" id="PF22689"/>
    </source>
</evidence>
<evidence type="ECO:0000256" key="1">
    <source>
        <dbReference type="ARBA" id="ARBA00004496"/>
    </source>
</evidence>
<dbReference type="InterPro" id="IPR040707">
    <property type="entry name" value="FGAR-AT_N"/>
</dbReference>
<dbReference type="Gene3D" id="3.30.1330.10">
    <property type="entry name" value="PurM-like, N-terminal domain"/>
    <property type="match status" value="2"/>
</dbReference>
<evidence type="ECO:0000256" key="13">
    <source>
        <dbReference type="ARBA" id="ARBA00022962"/>
    </source>
</evidence>
<dbReference type="SUPFAM" id="SSF55326">
    <property type="entry name" value="PurM N-terminal domain-like"/>
    <property type="match status" value="2"/>
</dbReference>
<accession>A0A922HM31</accession>
<protein>
    <recommendedName>
        <fullName evidence="17">Phosphoribosylformylglycinamidine synthase</fullName>
        <ecNumber evidence="4">6.3.5.3</ecNumber>
    </recommendedName>
    <alternativeName>
        <fullName evidence="15">Formylglycinamide ribonucleotide amidotransferase</fullName>
    </alternativeName>
    <alternativeName>
        <fullName evidence="14">Formylglycinamide ribotide amidotransferase</fullName>
    </alternativeName>
</protein>
<evidence type="ECO:0000256" key="2">
    <source>
        <dbReference type="ARBA" id="ARBA00004920"/>
    </source>
</evidence>
<feature type="domain" description="PurM-like C-terminal" evidence="18">
    <location>
        <begin position="853"/>
        <end position="996"/>
    </location>
</feature>
<dbReference type="PANTHER" id="PTHR10099">
    <property type="entry name" value="PHOSPHORIBOSYLFORMYLGLYCINAMIDINE SYNTHASE"/>
    <property type="match status" value="1"/>
</dbReference>
<comment type="subcellular location">
    <subcellularLocation>
        <location evidence="1">Cytoplasm</location>
    </subcellularLocation>
</comment>
<keyword evidence="6" id="KW-0597">Phosphoprotein</keyword>
<comment type="pathway">
    <text evidence="2">Purine metabolism; IMP biosynthesis via de novo pathway; 5-amino-1-(5-phospho-D-ribosyl)imidazole from N(2)-formyl-N(1)-(5-phospho-D-ribosyl)glycinamide: step 1/2.</text>
</comment>
<evidence type="ECO:0000256" key="15">
    <source>
        <dbReference type="ARBA" id="ARBA00032632"/>
    </source>
</evidence>
<keyword evidence="13" id="KW-0315">Glutamine amidotransferase</keyword>
<dbReference type="Pfam" id="PF02769">
    <property type="entry name" value="AIRS_C"/>
    <property type="match status" value="2"/>
</dbReference>
<evidence type="ECO:0000256" key="10">
    <source>
        <dbReference type="ARBA" id="ARBA00022755"/>
    </source>
</evidence>
<dbReference type="GO" id="GO:0005737">
    <property type="term" value="C:cytoplasm"/>
    <property type="evidence" value="ECO:0007669"/>
    <property type="project" value="UniProtKB-SubCell"/>
</dbReference>
<evidence type="ECO:0000256" key="16">
    <source>
        <dbReference type="ARBA" id="ARBA00057317"/>
    </source>
</evidence>
<dbReference type="Gene3D" id="3.90.650.10">
    <property type="entry name" value="PurM-like C-terminal domain"/>
    <property type="match status" value="2"/>
</dbReference>
<keyword evidence="5" id="KW-0963">Cytoplasm</keyword>
<dbReference type="NCBIfam" id="TIGR01735">
    <property type="entry name" value="FGAM_synt"/>
    <property type="match status" value="1"/>
</dbReference>
<evidence type="ECO:0000256" key="17">
    <source>
        <dbReference type="ARBA" id="ARBA00071729"/>
    </source>
</evidence>
<dbReference type="Pfam" id="PF18072">
    <property type="entry name" value="FGAR-AT_linker"/>
    <property type="match status" value="1"/>
</dbReference>
<proteinExistence type="inferred from homology"/>
<dbReference type="GO" id="GO:0005524">
    <property type="term" value="F:ATP binding"/>
    <property type="evidence" value="ECO:0007669"/>
    <property type="project" value="UniProtKB-KW"/>
</dbReference>
<dbReference type="PROSITE" id="PS51273">
    <property type="entry name" value="GATASE_TYPE_1"/>
    <property type="match status" value="1"/>
</dbReference>
<keyword evidence="8" id="KW-0479">Metal-binding</keyword>
<evidence type="ECO:0000259" key="20">
    <source>
        <dbReference type="Pfam" id="PF18076"/>
    </source>
</evidence>
<dbReference type="InterPro" id="IPR036921">
    <property type="entry name" value="PurM-like_N_sf"/>
</dbReference>
<evidence type="ECO:0000259" key="19">
    <source>
        <dbReference type="Pfam" id="PF18072"/>
    </source>
</evidence>
<comment type="function">
    <text evidence="16">Phosphoribosylformylglycinamidine synthase involved in the purines biosynthetic pathway. Catalyzes the ATP-dependent conversion of formylglycinamide ribonucleotide (FGAR) and glutamine to yield formylglycinamidine ribonucleotide (FGAM) and glutamate.</text>
</comment>
<keyword evidence="12" id="KW-0460">Magnesium</keyword>
<dbReference type="InterPro" id="IPR041609">
    <property type="entry name" value="PurL_linker"/>
</dbReference>